<keyword evidence="3" id="KW-0813">Transport</keyword>
<reference evidence="10 11" key="2">
    <citation type="submission" date="2020-11" db="EMBL/GenBank/DDBJ databases">
        <title>Description of novel Gluconobacter species.</title>
        <authorList>
            <person name="Cleenwerck I."/>
            <person name="Cnockaert M."/>
            <person name="Borremans W."/>
            <person name="Wieme A.D."/>
            <person name="De Vuyst L."/>
            <person name="Vandamme P."/>
        </authorList>
    </citation>
    <scope>NUCLEOTIDE SEQUENCE [LARGE SCALE GENOMIC DNA]</scope>
    <source>
        <strain evidence="10 11">LMG 1745</strain>
    </source>
</reference>
<feature type="transmembrane region" description="Helical" evidence="8">
    <location>
        <begin position="165"/>
        <end position="195"/>
    </location>
</feature>
<feature type="transmembrane region" description="Helical" evidence="8">
    <location>
        <begin position="387"/>
        <end position="411"/>
    </location>
</feature>
<protein>
    <submittedName>
        <fullName evidence="10">Transporter</fullName>
    </submittedName>
</protein>
<dbReference type="EMBL" id="JABCQH010000006">
    <property type="protein sequence ID" value="MBF0888739.1"/>
    <property type="molecule type" value="Genomic_DNA"/>
</dbReference>
<evidence type="ECO:0000256" key="1">
    <source>
        <dbReference type="ARBA" id="ARBA00004651"/>
    </source>
</evidence>
<dbReference type="PANTHER" id="PTHR43302">
    <property type="entry name" value="TRANSPORTER ARSB-RELATED"/>
    <property type="match status" value="1"/>
</dbReference>
<feature type="transmembrane region" description="Helical" evidence="8">
    <location>
        <begin position="348"/>
        <end position="375"/>
    </location>
</feature>
<evidence type="ECO:0000256" key="2">
    <source>
        <dbReference type="ARBA" id="ARBA00009843"/>
    </source>
</evidence>
<keyword evidence="6 8" id="KW-1133">Transmembrane helix</keyword>
<evidence type="ECO:0000256" key="6">
    <source>
        <dbReference type="ARBA" id="ARBA00022989"/>
    </source>
</evidence>
<comment type="subcellular location">
    <subcellularLocation>
        <location evidence="1">Cell membrane</location>
        <topology evidence="1">Multi-pass membrane protein</topology>
    </subcellularLocation>
</comment>
<dbReference type="InterPro" id="IPR004680">
    <property type="entry name" value="Cit_transptr-like_dom"/>
</dbReference>
<evidence type="ECO:0000313" key="10">
    <source>
        <dbReference type="EMBL" id="MBF0888739.1"/>
    </source>
</evidence>
<keyword evidence="11" id="KW-1185">Reference proteome</keyword>
<sequence>MNITLFIFLMVYLAMGLGKLPGFKVDRTGAAMIGAMAMMAVGSIGAKAAWVAVDYRTIGMLFGLMVVSGAFAESGFYEWAARKVATLSVGPVTLLAVFVAVSGCLSALLTNDVVVVAMTPLLVSVTLARGLNPVPFLLAFCFAANTGSAGTLIGSPQNMIAAQELGISFTGFLSVTGIPDLLSLPIVWGIVAWMYRGKWTLEHARVWGGEDTDKTTPNSLNIPETCKAIFITIAVIIAFVLDVWPKELVALTAAAILLLNRKISSSDVLRRVDANLLLLISGLFIVNAALSKTGLPQNILHDLHRYGIDLNNPLSLFLTSATLSNIIGNNPTVMLLVPFLSPGTNVNAIGAALALGTGFFSNLIIFGSLAGIIVVEQAARCGVKISFATFSRVGAPISVACMLMAAGWILFLTNHWT</sequence>
<feature type="transmembrane region" description="Helical" evidence="8">
    <location>
        <begin position="28"/>
        <end position="46"/>
    </location>
</feature>
<feature type="transmembrane region" description="Helical" evidence="8">
    <location>
        <begin position="134"/>
        <end position="153"/>
    </location>
</feature>
<comment type="caution">
    <text evidence="10">The sequence shown here is derived from an EMBL/GenBank/DDBJ whole genome shotgun (WGS) entry which is preliminary data.</text>
</comment>
<feature type="domain" description="Citrate transporter-like" evidence="9">
    <location>
        <begin position="24"/>
        <end position="341"/>
    </location>
</feature>
<dbReference type="PANTHER" id="PTHR43302:SF5">
    <property type="entry name" value="TRANSPORTER ARSB-RELATED"/>
    <property type="match status" value="1"/>
</dbReference>
<keyword evidence="5 8" id="KW-0812">Transmembrane</keyword>
<evidence type="ECO:0000313" key="11">
    <source>
        <dbReference type="Proteomes" id="UP000662701"/>
    </source>
</evidence>
<dbReference type="PRINTS" id="PR00758">
    <property type="entry name" value="ARSENICPUMP"/>
</dbReference>
<organism evidence="10 11">
    <name type="scientific">Gluconobacter cadivus</name>
    <dbReference type="NCBI Taxonomy" id="2728101"/>
    <lineage>
        <taxon>Bacteria</taxon>
        <taxon>Pseudomonadati</taxon>
        <taxon>Pseudomonadota</taxon>
        <taxon>Alphaproteobacteria</taxon>
        <taxon>Acetobacterales</taxon>
        <taxon>Acetobacteraceae</taxon>
        <taxon>Gluconobacter</taxon>
    </lineage>
</organism>
<keyword evidence="4" id="KW-1003">Cell membrane</keyword>
<evidence type="ECO:0000256" key="5">
    <source>
        <dbReference type="ARBA" id="ARBA00022692"/>
    </source>
</evidence>
<feature type="transmembrane region" description="Helical" evidence="8">
    <location>
        <begin position="83"/>
        <end position="101"/>
    </location>
</feature>
<evidence type="ECO:0000256" key="8">
    <source>
        <dbReference type="SAM" id="Phobius"/>
    </source>
</evidence>
<accession>A0ABR9YXA9</accession>
<evidence type="ECO:0000256" key="7">
    <source>
        <dbReference type="ARBA" id="ARBA00023136"/>
    </source>
</evidence>
<feature type="transmembrane region" description="Helical" evidence="8">
    <location>
        <begin position="58"/>
        <end position="77"/>
    </location>
</feature>
<proteinExistence type="inferred from homology"/>
<reference evidence="11" key="1">
    <citation type="submission" date="2020-04" db="EMBL/GenBank/DDBJ databases">
        <title>Description of novel Gluconacetobacter.</title>
        <authorList>
            <person name="Sombolestani A."/>
        </authorList>
    </citation>
    <scope>NUCLEOTIDE SEQUENCE [LARGE SCALE GENOMIC DNA]</scope>
    <source>
        <strain evidence="11">LMG 1745</strain>
    </source>
</reference>
<feature type="transmembrane region" description="Helical" evidence="8">
    <location>
        <begin position="228"/>
        <end position="260"/>
    </location>
</feature>
<gene>
    <name evidence="10" type="ORF">HKD19_09290</name>
</gene>
<evidence type="ECO:0000256" key="4">
    <source>
        <dbReference type="ARBA" id="ARBA00022475"/>
    </source>
</evidence>
<dbReference type="Proteomes" id="UP000662701">
    <property type="component" value="Unassembled WGS sequence"/>
</dbReference>
<dbReference type="Pfam" id="PF03600">
    <property type="entry name" value="CitMHS"/>
    <property type="match status" value="1"/>
</dbReference>
<keyword evidence="7 8" id="KW-0472">Membrane</keyword>
<evidence type="ECO:0000256" key="3">
    <source>
        <dbReference type="ARBA" id="ARBA00022448"/>
    </source>
</evidence>
<evidence type="ECO:0000259" key="9">
    <source>
        <dbReference type="Pfam" id="PF03600"/>
    </source>
</evidence>
<feature type="transmembrane region" description="Helical" evidence="8">
    <location>
        <begin position="272"/>
        <end position="290"/>
    </location>
</feature>
<dbReference type="InterPro" id="IPR000802">
    <property type="entry name" value="Arsenical_pump_ArsB"/>
</dbReference>
<name>A0ABR9YXA9_9PROT</name>
<dbReference type="RefSeq" id="WP_194262541.1">
    <property type="nucleotide sequence ID" value="NZ_JABCQH010000006.1"/>
</dbReference>
<comment type="similarity">
    <text evidence="2">Belongs to the CitM (TC 2.A.11) transporter family.</text>
</comment>